<organism evidence="3">
    <name type="scientific">viral metagenome</name>
    <dbReference type="NCBI Taxonomy" id="1070528"/>
    <lineage>
        <taxon>unclassified sequences</taxon>
        <taxon>metagenomes</taxon>
        <taxon>organismal metagenomes</taxon>
    </lineage>
</organism>
<proteinExistence type="predicted"/>
<feature type="domain" description="CSD" evidence="2">
    <location>
        <begin position="10"/>
        <end position="79"/>
    </location>
</feature>
<dbReference type="InterPro" id="IPR012340">
    <property type="entry name" value="NA-bd_OB-fold"/>
</dbReference>
<reference evidence="3" key="1">
    <citation type="journal article" date="2020" name="Nature">
        <title>Giant virus diversity and host interactions through global metagenomics.</title>
        <authorList>
            <person name="Schulz F."/>
            <person name="Roux S."/>
            <person name="Paez-Espino D."/>
            <person name="Jungbluth S."/>
            <person name="Walsh D.A."/>
            <person name="Denef V.J."/>
            <person name="McMahon K.D."/>
            <person name="Konstantinidis K.T."/>
            <person name="Eloe-Fadrosh E.A."/>
            <person name="Kyrpides N.C."/>
            <person name="Woyke T."/>
        </authorList>
    </citation>
    <scope>NUCLEOTIDE SEQUENCE</scope>
    <source>
        <strain evidence="3">GVMAG-M-3300018868-6</strain>
    </source>
</reference>
<accession>A0A6C0BU73</accession>
<sequence length="148" mass="17092">MTTSKYDNRVYTGRVKWFNPQGWGFISLNDSTEDIFVRWDNLACDGYKYLVQGEYVQFNVEHKPDAEEGKEYQAANVNGVGGGKLMCETRHEQRVAAARHRQENQAQPQHERPPRVTAPVPVAGHQWVLVPQQATLQRPPRQHQPRRN</sequence>
<dbReference type="GO" id="GO:0003676">
    <property type="term" value="F:nucleic acid binding"/>
    <property type="evidence" value="ECO:0007669"/>
    <property type="project" value="InterPro"/>
</dbReference>
<evidence type="ECO:0000259" key="2">
    <source>
        <dbReference type="PROSITE" id="PS51857"/>
    </source>
</evidence>
<dbReference type="AlphaFoldDB" id="A0A6C0BU73"/>
<dbReference type="Pfam" id="PF00313">
    <property type="entry name" value="CSD"/>
    <property type="match status" value="1"/>
</dbReference>
<dbReference type="SUPFAM" id="SSF50249">
    <property type="entry name" value="Nucleic acid-binding proteins"/>
    <property type="match status" value="1"/>
</dbReference>
<dbReference type="InterPro" id="IPR011129">
    <property type="entry name" value="CSD"/>
</dbReference>
<dbReference type="PROSITE" id="PS51857">
    <property type="entry name" value="CSD_2"/>
    <property type="match status" value="1"/>
</dbReference>
<name>A0A6C0BU73_9ZZZZ</name>
<dbReference type="PANTHER" id="PTHR46565">
    <property type="entry name" value="COLD SHOCK DOMAIN PROTEIN 2"/>
    <property type="match status" value="1"/>
</dbReference>
<dbReference type="InterPro" id="IPR002059">
    <property type="entry name" value="CSP_DNA-bd"/>
</dbReference>
<evidence type="ECO:0000313" key="3">
    <source>
        <dbReference type="EMBL" id="QHS95796.1"/>
    </source>
</evidence>
<dbReference type="SMART" id="SM00357">
    <property type="entry name" value="CSP"/>
    <property type="match status" value="1"/>
</dbReference>
<dbReference type="EMBL" id="MN739257">
    <property type="protein sequence ID" value="QHS95796.1"/>
    <property type="molecule type" value="Genomic_DNA"/>
</dbReference>
<protein>
    <recommendedName>
        <fullName evidence="2">CSD domain-containing protein</fullName>
    </recommendedName>
</protein>
<feature type="region of interest" description="Disordered" evidence="1">
    <location>
        <begin position="93"/>
        <end position="124"/>
    </location>
</feature>
<dbReference type="Gene3D" id="2.40.50.140">
    <property type="entry name" value="Nucleic acid-binding proteins"/>
    <property type="match status" value="1"/>
</dbReference>
<dbReference type="PANTHER" id="PTHR46565:SF20">
    <property type="entry name" value="COLD SHOCK DOMAIN-CONTAINING PROTEIN 4"/>
    <property type="match status" value="1"/>
</dbReference>
<evidence type="ECO:0000256" key="1">
    <source>
        <dbReference type="SAM" id="MobiDB-lite"/>
    </source>
</evidence>